<proteinExistence type="predicted"/>
<name>A0A9P5ZW53_PLEER</name>
<evidence type="ECO:0000313" key="1">
    <source>
        <dbReference type="EMBL" id="KAF9493785.1"/>
    </source>
</evidence>
<reference evidence="1" key="1">
    <citation type="submission" date="2020-11" db="EMBL/GenBank/DDBJ databases">
        <authorList>
            <consortium name="DOE Joint Genome Institute"/>
            <person name="Ahrendt S."/>
            <person name="Riley R."/>
            <person name="Andreopoulos W."/>
            <person name="Labutti K."/>
            <person name="Pangilinan J."/>
            <person name="Ruiz-Duenas F.J."/>
            <person name="Barrasa J.M."/>
            <person name="Sanchez-Garcia M."/>
            <person name="Camarero S."/>
            <person name="Miyauchi S."/>
            <person name="Serrano A."/>
            <person name="Linde D."/>
            <person name="Babiker R."/>
            <person name="Drula E."/>
            <person name="Ayuso-Fernandez I."/>
            <person name="Pacheco R."/>
            <person name="Padilla G."/>
            <person name="Ferreira P."/>
            <person name="Barriuso J."/>
            <person name="Kellner H."/>
            <person name="Castanera R."/>
            <person name="Alfaro M."/>
            <person name="Ramirez L."/>
            <person name="Pisabarro A.G."/>
            <person name="Kuo A."/>
            <person name="Tritt A."/>
            <person name="Lipzen A."/>
            <person name="He G."/>
            <person name="Yan M."/>
            <person name="Ng V."/>
            <person name="Cullen D."/>
            <person name="Martin F."/>
            <person name="Rosso M.-N."/>
            <person name="Henrissat B."/>
            <person name="Hibbett D."/>
            <person name="Martinez A.T."/>
            <person name="Grigoriev I.V."/>
        </authorList>
    </citation>
    <scope>NUCLEOTIDE SEQUENCE</scope>
    <source>
        <strain evidence="1">ATCC 90797</strain>
    </source>
</reference>
<gene>
    <name evidence="1" type="ORF">BDN71DRAFT_1449845</name>
</gene>
<organism evidence="1 2">
    <name type="scientific">Pleurotus eryngii</name>
    <name type="common">Boletus of the steppes</name>
    <dbReference type="NCBI Taxonomy" id="5323"/>
    <lineage>
        <taxon>Eukaryota</taxon>
        <taxon>Fungi</taxon>
        <taxon>Dikarya</taxon>
        <taxon>Basidiomycota</taxon>
        <taxon>Agaricomycotina</taxon>
        <taxon>Agaricomycetes</taxon>
        <taxon>Agaricomycetidae</taxon>
        <taxon>Agaricales</taxon>
        <taxon>Pleurotineae</taxon>
        <taxon>Pleurotaceae</taxon>
        <taxon>Pleurotus</taxon>
    </lineage>
</organism>
<dbReference type="AlphaFoldDB" id="A0A9P5ZW53"/>
<dbReference type="Proteomes" id="UP000807025">
    <property type="component" value="Unassembled WGS sequence"/>
</dbReference>
<comment type="caution">
    <text evidence="1">The sequence shown here is derived from an EMBL/GenBank/DDBJ whole genome shotgun (WGS) entry which is preliminary data.</text>
</comment>
<accession>A0A9P5ZW53</accession>
<dbReference type="EMBL" id="MU154581">
    <property type="protein sequence ID" value="KAF9493785.1"/>
    <property type="molecule type" value="Genomic_DNA"/>
</dbReference>
<evidence type="ECO:0000313" key="2">
    <source>
        <dbReference type="Proteomes" id="UP000807025"/>
    </source>
</evidence>
<protein>
    <submittedName>
        <fullName evidence="1">Uncharacterized protein</fullName>
    </submittedName>
</protein>
<keyword evidence="2" id="KW-1185">Reference proteome</keyword>
<sequence>MHHELTPPFGLGCDATGSTRWRAADGSRTVWHESIQVEPYQCANIGADKHGMVAWAYVG</sequence>